<evidence type="ECO:0000256" key="3">
    <source>
        <dbReference type="ARBA" id="ARBA00022622"/>
    </source>
</evidence>
<organism evidence="9 10">
    <name type="scientific">Anguilla anguilla</name>
    <name type="common">European freshwater eel</name>
    <name type="synonym">Muraena anguilla</name>
    <dbReference type="NCBI Taxonomy" id="7936"/>
    <lineage>
        <taxon>Eukaryota</taxon>
        <taxon>Metazoa</taxon>
        <taxon>Chordata</taxon>
        <taxon>Craniata</taxon>
        <taxon>Vertebrata</taxon>
        <taxon>Euteleostomi</taxon>
        <taxon>Actinopterygii</taxon>
        <taxon>Neopterygii</taxon>
        <taxon>Teleostei</taxon>
        <taxon>Anguilliformes</taxon>
        <taxon>Anguillidae</taxon>
        <taxon>Anguilla</taxon>
    </lineage>
</organism>
<keyword evidence="4" id="KW-0732">Signal</keyword>
<gene>
    <name evidence="9" type="ORF">ANANG_G00002450</name>
</gene>
<keyword evidence="10" id="KW-1185">Reference proteome</keyword>
<evidence type="ECO:0000256" key="4">
    <source>
        <dbReference type="ARBA" id="ARBA00022729"/>
    </source>
</evidence>
<dbReference type="GO" id="GO:0035036">
    <property type="term" value="P:sperm-egg recognition"/>
    <property type="evidence" value="ECO:0007669"/>
    <property type="project" value="TreeGrafter"/>
</dbReference>
<proteinExistence type="predicted"/>
<dbReference type="Proteomes" id="UP001044222">
    <property type="component" value="Unassembled WGS sequence"/>
</dbReference>
<sequence length="223" mass="24295">MRNRPTPIYSEYSISCVKCLDDGCLNATKGWRSQNGTDDNVWDRNGSGNSIPVCGFYSPPSETWYHVCQKNHTVFMVTNDSEAGVSFALEASGKDLKFERKTGNECPTLEPEPPTTGHALECYRRDIGFHNSTKTTCSPGERCFTGVGQAAQATDVVMQGCLTPDECNRESTVEVFSPTKTTYAMKKTCCATDLCNPTTSRGCPQSSLTLATLASMLVASAFF</sequence>
<evidence type="ECO:0000256" key="8">
    <source>
        <dbReference type="ARBA" id="ARBA00023288"/>
    </source>
</evidence>
<keyword evidence="8" id="KW-0449">Lipoprotein</keyword>
<keyword evidence="2" id="KW-1003">Cell membrane</keyword>
<dbReference type="PANTHER" id="PTHR47613">
    <property type="entry name" value="SPERM ACROSOME MEMBRANE-ASSOCIATED PROTEIN 4"/>
    <property type="match status" value="1"/>
</dbReference>
<dbReference type="InterPro" id="IPR046354">
    <property type="entry name" value="SPACA4/Bouncer"/>
</dbReference>
<evidence type="ECO:0000313" key="10">
    <source>
        <dbReference type="Proteomes" id="UP001044222"/>
    </source>
</evidence>
<dbReference type="GO" id="GO:0098552">
    <property type="term" value="C:side of membrane"/>
    <property type="evidence" value="ECO:0007669"/>
    <property type="project" value="UniProtKB-KW"/>
</dbReference>
<keyword evidence="7" id="KW-0325">Glycoprotein</keyword>
<keyword evidence="5" id="KW-0472">Membrane</keyword>
<comment type="subcellular location">
    <subcellularLocation>
        <location evidence="1">Cell membrane</location>
        <topology evidence="1">Lipid-anchor</topology>
        <topology evidence="1">GPI-anchor</topology>
    </subcellularLocation>
</comment>
<evidence type="ECO:0000256" key="1">
    <source>
        <dbReference type="ARBA" id="ARBA00004609"/>
    </source>
</evidence>
<evidence type="ECO:0000256" key="2">
    <source>
        <dbReference type="ARBA" id="ARBA00022475"/>
    </source>
</evidence>
<evidence type="ECO:0000256" key="6">
    <source>
        <dbReference type="ARBA" id="ARBA00023157"/>
    </source>
</evidence>
<accession>A0A9D3MYB2</accession>
<evidence type="ECO:0000256" key="7">
    <source>
        <dbReference type="ARBA" id="ARBA00023180"/>
    </source>
</evidence>
<dbReference type="EMBL" id="JAFIRN010000001">
    <property type="protein sequence ID" value="KAG5855952.1"/>
    <property type="molecule type" value="Genomic_DNA"/>
</dbReference>
<protein>
    <recommendedName>
        <fullName evidence="11">UPAR/Ly6 domain-containing protein</fullName>
    </recommendedName>
</protein>
<dbReference type="SUPFAM" id="SSF57302">
    <property type="entry name" value="Snake toxin-like"/>
    <property type="match status" value="1"/>
</dbReference>
<evidence type="ECO:0000313" key="9">
    <source>
        <dbReference type="EMBL" id="KAG5855952.1"/>
    </source>
</evidence>
<comment type="caution">
    <text evidence="9">The sequence shown here is derived from an EMBL/GenBank/DDBJ whole genome shotgun (WGS) entry which is preliminary data.</text>
</comment>
<evidence type="ECO:0000256" key="5">
    <source>
        <dbReference type="ARBA" id="ARBA00023136"/>
    </source>
</evidence>
<dbReference type="Gene3D" id="2.10.60.10">
    <property type="entry name" value="CD59"/>
    <property type="match status" value="1"/>
</dbReference>
<keyword evidence="3" id="KW-0336">GPI-anchor</keyword>
<dbReference type="GO" id="GO:0005886">
    <property type="term" value="C:plasma membrane"/>
    <property type="evidence" value="ECO:0007669"/>
    <property type="project" value="UniProtKB-SubCell"/>
</dbReference>
<reference evidence="9" key="1">
    <citation type="submission" date="2021-01" db="EMBL/GenBank/DDBJ databases">
        <title>A chromosome-scale assembly of European eel, Anguilla anguilla.</title>
        <authorList>
            <person name="Henkel C."/>
            <person name="Jong-Raadsen S.A."/>
            <person name="Dufour S."/>
            <person name="Weltzien F.-A."/>
            <person name="Palstra A.P."/>
            <person name="Pelster B."/>
            <person name="Spaink H.P."/>
            <person name="Van Den Thillart G.E."/>
            <person name="Jansen H."/>
            <person name="Zahm M."/>
            <person name="Klopp C."/>
            <person name="Cedric C."/>
            <person name="Louis A."/>
            <person name="Berthelot C."/>
            <person name="Parey E."/>
            <person name="Roest Crollius H."/>
            <person name="Montfort J."/>
            <person name="Robinson-Rechavi M."/>
            <person name="Bucao C."/>
            <person name="Bouchez O."/>
            <person name="Gislard M."/>
            <person name="Lluch J."/>
            <person name="Milhes M."/>
            <person name="Lampietro C."/>
            <person name="Lopez Roques C."/>
            <person name="Donnadieu C."/>
            <person name="Braasch I."/>
            <person name="Desvignes T."/>
            <person name="Postlethwait J."/>
            <person name="Bobe J."/>
            <person name="Guiguen Y."/>
            <person name="Dirks R."/>
        </authorList>
    </citation>
    <scope>NUCLEOTIDE SEQUENCE</scope>
    <source>
        <strain evidence="9">Tag_6206</strain>
        <tissue evidence="9">Liver</tissue>
    </source>
</reference>
<dbReference type="InterPro" id="IPR045860">
    <property type="entry name" value="Snake_toxin-like_sf"/>
</dbReference>
<dbReference type="PANTHER" id="PTHR47613:SF1">
    <property type="entry name" value="SPERM ACROSOME MEMBRANE-ASSOCIATED PROTEIN 4"/>
    <property type="match status" value="1"/>
</dbReference>
<dbReference type="AlphaFoldDB" id="A0A9D3MYB2"/>
<name>A0A9D3MYB2_ANGAN</name>
<keyword evidence="6" id="KW-1015">Disulfide bond</keyword>
<evidence type="ECO:0008006" key="11">
    <source>
        <dbReference type="Google" id="ProtNLM"/>
    </source>
</evidence>